<dbReference type="InterPro" id="IPR053088">
    <property type="entry name" value="Beta-glucosidase/SUN-like"/>
</dbReference>
<feature type="compositionally biased region" description="Low complexity" evidence="2">
    <location>
        <begin position="354"/>
        <end position="375"/>
    </location>
</feature>
<dbReference type="RefSeq" id="XP_062762934.1">
    <property type="nucleotide sequence ID" value="XM_062914005.1"/>
</dbReference>
<evidence type="ECO:0000256" key="3">
    <source>
        <dbReference type="SAM" id="SignalP"/>
    </source>
</evidence>
<feature type="region of interest" description="Disordered" evidence="2">
    <location>
        <begin position="322"/>
        <end position="393"/>
    </location>
</feature>
<keyword evidence="5" id="KW-1185">Reference proteome</keyword>
<comment type="similarity">
    <text evidence="1">Belongs to the SUN family.</text>
</comment>
<evidence type="ECO:0000313" key="4">
    <source>
        <dbReference type="EMBL" id="KAK4662968.1"/>
    </source>
</evidence>
<feature type="chain" id="PRO_5046694594" evidence="3">
    <location>
        <begin position="26"/>
        <end position="481"/>
    </location>
</feature>
<reference evidence="4 5" key="1">
    <citation type="journal article" date="2023" name="bioRxiv">
        <title>High-quality genome assemblies of four members of thePodospora anserinaspecies complex.</title>
        <authorList>
            <person name="Ament-Velasquez S.L."/>
            <person name="Vogan A.A."/>
            <person name="Wallerman O."/>
            <person name="Hartmann F."/>
            <person name="Gautier V."/>
            <person name="Silar P."/>
            <person name="Giraud T."/>
            <person name="Johannesson H."/>
        </authorList>
    </citation>
    <scope>NUCLEOTIDE SEQUENCE [LARGE SCALE GENOMIC DNA]</scope>
    <source>
        <strain evidence="4 5">CBS 411.78</strain>
    </source>
</reference>
<dbReference type="InterPro" id="IPR005556">
    <property type="entry name" value="SUN"/>
</dbReference>
<name>A0ABR0H4I1_9PEZI</name>
<gene>
    <name evidence="4" type="ORF">QC763_601530</name>
</gene>
<accession>A0ABR0H4I1</accession>
<feature type="compositionally biased region" description="Low complexity" evidence="2">
    <location>
        <begin position="384"/>
        <end position="393"/>
    </location>
</feature>
<evidence type="ECO:0000256" key="2">
    <source>
        <dbReference type="SAM" id="MobiDB-lite"/>
    </source>
</evidence>
<dbReference type="GeneID" id="87934348"/>
<dbReference type="PANTHER" id="PTHR31654:SF0">
    <property type="entry name" value="SECRETED BETA-GLUCOSIDASE ADG3-RELATED"/>
    <property type="match status" value="1"/>
</dbReference>
<evidence type="ECO:0000256" key="1">
    <source>
        <dbReference type="ARBA" id="ARBA00010579"/>
    </source>
</evidence>
<organism evidence="4 5">
    <name type="scientific">Podospora pseudopauciseta</name>
    <dbReference type="NCBI Taxonomy" id="2093780"/>
    <lineage>
        <taxon>Eukaryota</taxon>
        <taxon>Fungi</taxon>
        <taxon>Dikarya</taxon>
        <taxon>Ascomycota</taxon>
        <taxon>Pezizomycotina</taxon>
        <taxon>Sordariomycetes</taxon>
        <taxon>Sordariomycetidae</taxon>
        <taxon>Sordariales</taxon>
        <taxon>Podosporaceae</taxon>
        <taxon>Podospora</taxon>
    </lineage>
</organism>
<feature type="compositionally biased region" description="Basic and acidic residues" evidence="2">
    <location>
        <begin position="328"/>
        <end position="350"/>
    </location>
</feature>
<dbReference type="EMBL" id="JAFFHB010000008">
    <property type="protein sequence ID" value="KAK4662968.1"/>
    <property type="molecule type" value="Genomic_DNA"/>
</dbReference>
<sequence length="481" mass="50088">MKLTTTLQAVIGSASFLFAAQPALAGHVHGGHRHAHERYARRQNHHSHMAGEVIGASRIAARKAPCSLPNDPDLVRVPGDVNNGFAMSPDEPCEDGKWCPIACRSGKVMAQWKPNTKYTYPESMYGGLYCDGGKPMKPFKEKPYCVDGTGAVKAVNKCGKVVSFCQTVLPGNEAMIIPTDVSDTMTLSVPDASYWAQTAAHYYVNPPGVDASRGCVWGKITEAIGNWSPYVAGANTQSSGETFVKIAWNPEYMTTDNSKNTPTYGLKIECPDGGCNGLPCVIDPTKSGVGGVESPNTASVDGGANFCVVTVPKGKTANIVVFNTDGSTGEKPKPKEEPKPKPKEEPKPTPKPEPTTVAKVPKTTAAPPSSTTEAAFSIKKVNPTTSKSWSSESTSDPYFMGGIFLESTAVGKTKTYSDIEPTATAETVTTTEADGADSRAAAAAAAAAASTSPSNEGGAADHGGSAIAGLVVAIVAAAALL</sequence>
<protein>
    <submittedName>
        <fullName evidence="4">Uncharacterized protein</fullName>
    </submittedName>
</protein>
<proteinExistence type="inferred from homology"/>
<dbReference type="PANTHER" id="PTHR31654">
    <property type="entry name" value="SECRETED BETA-GLUCOSIDASE ADG3-RELATED"/>
    <property type="match status" value="1"/>
</dbReference>
<feature type="signal peptide" evidence="3">
    <location>
        <begin position="1"/>
        <end position="25"/>
    </location>
</feature>
<comment type="caution">
    <text evidence="4">The sequence shown here is derived from an EMBL/GenBank/DDBJ whole genome shotgun (WGS) entry which is preliminary data.</text>
</comment>
<dbReference type="Pfam" id="PF03856">
    <property type="entry name" value="SUN"/>
    <property type="match status" value="1"/>
</dbReference>
<evidence type="ECO:0000313" key="5">
    <source>
        <dbReference type="Proteomes" id="UP001326199"/>
    </source>
</evidence>
<dbReference type="Proteomes" id="UP001326199">
    <property type="component" value="Unassembled WGS sequence"/>
</dbReference>
<keyword evidence="3" id="KW-0732">Signal</keyword>